<dbReference type="FunFam" id="1.20.144.10:FF:000003">
    <property type="entry name" value="Dolichyldiphosphatase 1"/>
    <property type="match status" value="1"/>
</dbReference>
<dbReference type="PANTHER" id="PTHR11247:SF1">
    <property type="entry name" value="DOLICHYLDIPHOSPHATASE 1"/>
    <property type="match status" value="1"/>
</dbReference>
<feature type="transmembrane region" description="Helical" evidence="11">
    <location>
        <begin position="55"/>
        <end position="80"/>
    </location>
</feature>
<proteinExistence type="inferred from homology"/>
<dbReference type="InterPro" id="IPR039667">
    <property type="entry name" value="Dolichyldiphosphatase_PAP2"/>
</dbReference>
<dbReference type="SUPFAM" id="SSF48317">
    <property type="entry name" value="Acid phosphatase/Vanadium-dependent haloperoxidase"/>
    <property type="match status" value="1"/>
</dbReference>
<dbReference type="GO" id="GO:0047874">
    <property type="term" value="F:dolichyldiphosphatase activity"/>
    <property type="evidence" value="ECO:0007669"/>
    <property type="project" value="UniProtKB-UniRule"/>
</dbReference>
<feature type="transmembrane region" description="Helical" evidence="11">
    <location>
        <begin position="127"/>
        <end position="147"/>
    </location>
</feature>
<evidence type="ECO:0000256" key="1">
    <source>
        <dbReference type="ARBA" id="ARBA00004477"/>
    </source>
</evidence>
<keyword evidence="4 11" id="KW-0812">Transmembrane</keyword>
<evidence type="ECO:0000256" key="9">
    <source>
        <dbReference type="ARBA" id="ARBA00024907"/>
    </source>
</evidence>
<evidence type="ECO:0000313" key="14">
    <source>
        <dbReference type="RefSeq" id="XP_011499290.1"/>
    </source>
</evidence>
<evidence type="ECO:0000256" key="11">
    <source>
        <dbReference type="RuleBase" id="RU367078"/>
    </source>
</evidence>
<accession>A0AAJ7DWT2</accession>
<dbReference type="AlphaFoldDB" id="A0AAJ7DWT2"/>
<dbReference type="SMART" id="SM00014">
    <property type="entry name" value="acidPPc"/>
    <property type="match status" value="1"/>
</dbReference>
<dbReference type="GeneID" id="105363320"/>
<dbReference type="CDD" id="cd03382">
    <property type="entry name" value="PAP2_dolichyldiphosphatase"/>
    <property type="match status" value="1"/>
</dbReference>
<gene>
    <name evidence="14" type="primary">LOC105363320</name>
</gene>
<evidence type="ECO:0000256" key="5">
    <source>
        <dbReference type="ARBA" id="ARBA00022801"/>
    </source>
</evidence>
<organism evidence="13 14">
    <name type="scientific">Ceratosolen solmsi marchali</name>
    <dbReference type="NCBI Taxonomy" id="326594"/>
    <lineage>
        <taxon>Eukaryota</taxon>
        <taxon>Metazoa</taxon>
        <taxon>Ecdysozoa</taxon>
        <taxon>Arthropoda</taxon>
        <taxon>Hexapoda</taxon>
        <taxon>Insecta</taxon>
        <taxon>Pterygota</taxon>
        <taxon>Neoptera</taxon>
        <taxon>Endopterygota</taxon>
        <taxon>Hymenoptera</taxon>
        <taxon>Apocrita</taxon>
        <taxon>Proctotrupomorpha</taxon>
        <taxon>Chalcidoidea</taxon>
        <taxon>Agaonidae</taxon>
        <taxon>Agaoninae</taxon>
        <taxon>Ceratosolen</taxon>
    </lineage>
</organism>
<feature type="domain" description="Phosphatidic acid phosphatase type 2/haloperoxidase" evidence="12">
    <location>
        <begin position="90"/>
        <end position="205"/>
    </location>
</feature>
<dbReference type="GO" id="GO:0008610">
    <property type="term" value="P:lipid biosynthetic process"/>
    <property type="evidence" value="ECO:0007669"/>
    <property type="project" value="TreeGrafter"/>
</dbReference>
<feature type="transmembrane region" description="Helical" evidence="11">
    <location>
        <begin position="87"/>
        <end position="107"/>
    </location>
</feature>
<dbReference type="InterPro" id="IPR000326">
    <property type="entry name" value="PAP2/HPO"/>
</dbReference>
<comment type="pathway">
    <text evidence="2 11">Protein modification; protein glycosylation.</text>
</comment>
<evidence type="ECO:0000256" key="7">
    <source>
        <dbReference type="ARBA" id="ARBA00022989"/>
    </source>
</evidence>
<evidence type="ECO:0000256" key="4">
    <source>
        <dbReference type="ARBA" id="ARBA00022692"/>
    </source>
</evidence>
<dbReference type="GO" id="GO:0005789">
    <property type="term" value="C:endoplasmic reticulum membrane"/>
    <property type="evidence" value="ECO:0007669"/>
    <property type="project" value="UniProtKB-SubCell"/>
</dbReference>
<sequence length="264" mass="29732">MASSDEGNLGDLGELEPGDDATAGNVGATAAWVPLALTLVEYPKVILNRSLLGDIFGLLLALISLMPFAILAGFITLVLFRRDLHTIAFLGGITINEIVNLLLKHTIQEARPIRRDVLYSEYGMPSTHAQFMWFFAAYMTLFVLIRLHQNSNSTVSERFWRVLIIAACIALAELVTYSRIYLQYHSHSQVLCGAIIGIILGIIWFTIVHLVLTSYFPVIVTWKLSEYLLLRDTTLIPNVLWFEYTNVRTEARARSRKLVSMKSQ</sequence>
<keyword evidence="7 11" id="KW-1133">Transmembrane helix</keyword>
<dbReference type="KEGG" id="csol:105363320"/>
<evidence type="ECO:0000256" key="10">
    <source>
        <dbReference type="ARBA" id="ARBA00047349"/>
    </source>
</evidence>
<evidence type="ECO:0000259" key="12">
    <source>
        <dbReference type="SMART" id="SM00014"/>
    </source>
</evidence>
<evidence type="ECO:0000256" key="8">
    <source>
        <dbReference type="ARBA" id="ARBA00023136"/>
    </source>
</evidence>
<feature type="transmembrane region" description="Helical" evidence="11">
    <location>
        <begin position="159"/>
        <end position="182"/>
    </location>
</feature>
<keyword evidence="6 11" id="KW-0256">Endoplasmic reticulum</keyword>
<reference evidence="14" key="1">
    <citation type="submission" date="2025-08" db="UniProtKB">
        <authorList>
            <consortium name="RefSeq"/>
        </authorList>
    </citation>
    <scope>IDENTIFICATION</scope>
</reference>
<feature type="transmembrane region" description="Helical" evidence="11">
    <location>
        <begin position="194"/>
        <end position="222"/>
    </location>
</feature>
<comment type="subcellular location">
    <subcellularLocation>
        <location evidence="1 11">Endoplasmic reticulum membrane</location>
        <topology evidence="1 11">Multi-pass membrane protein</topology>
    </subcellularLocation>
</comment>
<keyword evidence="5 11" id="KW-0378">Hydrolase</keyword>
<dbReference type="Gene3D" id="1.20.144.10">
    <property type="entry name" value="Phosphatidic acid phosphatase type 2/haloperoxidase"/>
    <property type="match status" value="1"/>
</dbReference>
<comment type="similarity">
    <text evidence="3 11">Belongs to the dolichyldiphosphatase family.</text>
</comment>
<dbReference type="InterPro" id="IPR036938">
    <property type="entry name" value="PAP2/HPO_sf"/>
</dbReference>
<keyword evidence="13" id="KW-1185">Reference proteome</keyword>
<protein>
    <recommendedName>
        <fullName evidence="11">Dolichyldiphosphatase</fullName>
        <ecNumber evidence="11">3.6.1.43</ecNumber>
    </recommendedName>
</protein>
<keyword evidence="8 11" id="KW-0472">Membrane</keyword>
<dbReference type="Pfam" id="PF01569">
    <property type="entry name" value="PAP2"/>
    <property type="match status" value="1"/>
</dbReference>
<dbReference type="GO" id="GO:0006487">
    <property type="term" value="P:protein N-linked glycosylation"/>
    <property type="evidence" value="ECO:0007669"/>
    <property type="project" value="UniProtKB-UniRule"/>
</dbReference>
<comment type="function">
    <text evidence="9 11">Required for efficient N-glycosylation. Necessary for maintaining optimal levels of dolichol-linked oligosaccharides. Hydrolyzes dolichyl pyrophosphate at a very high rate and dolichyl monophosphate at a much lower rate. Does not act on phosphatidate.</text>
</comment>
<comment type="catalytic activity">
    <reaction evidence="10 11">
        <text>a di-trans,poly-cis-dolichyl diphosphate + H2O = a di-trans,poly-cis-dolichyl phosphate + phosphate + H(+)</text>
        <dbReference type="Rhea" id="RHEA:14385"/>
        <dbReference type="Rhea" id="RHEA-COMP:19498"/>
        <dbReference type="Rhea" id="RHEA-COMP:19506"/>
        <dbReference type="ChEBI" id="CHEBI:15377"/>
        <dbReference type="ChEBI" id="CHEBI:15378"/>
        <dbReference type="ChEBI" id="CHEBI:43474"/>
        <dbReference type="ChEBI" id="CHEBI:57497"/>
        <dbReference type="ChEBI" id="CHEBI:57683"/>
        <dbReference type="EC" id="3.6.1.43"/>
    </reaction>
</comment>
<dbReference type="EC" id="3.6.1.43" evidence="11"/>
<evidence type="ECO:0000256" key="2">
    <source>
        <dbReference type="ARBA" id="ARBA00004922"/>
    </source>
</evidence>
<name>A0AAJ7DWT2_9HYME</name>
<dbReference type="RefSeq" id="XP_011499290.1">
    <property type="nucleotide sequence ID" value="XM_011500988.1"/>
</dbReference>
<evidence type="ECO:0000256" key="3">
    <source>
        <dbReference type="ARBA" id="ARBA00005518"/>
    </source>
</evidence>
<dbReference type="PANTHER" id="PTHR11247">
    <property type="entry name" value="PALMITOYL-PROTEIN THIOESTERASE/DOLICHYLDIPHOSPHATASE 1"/>
    <property type="match status" value="1"/>
</dbReference>
<evidence type="ECO:0000313" key="13">
    <source>
        <dbReference type="Proteomes" id="UP000695007"/>
    </source>
</evidence>
<dbReference type="Proteomes" id="UP000695007">
    <property type="component" value="Unplaced"/>
</dbReference>
<evidence type="ECO:0000256" key="6">
    <source>
        <dbReference type="ARBA" id="ARBA00022824"/>
    </source>
</evidence>